<dbReference type="InterPro" id="IPR036236">
    <property type="entry name" value="Znf_C2H2_sf"/>
</dbReference>
<evidence type="ECO:0000313" key="13">
    <source>
        <dbReference type="Ensembl" id="ENSSFAP00005022482.1"/>
    </source>
</evidence>
<dbReference type="PANTHER" id="PTHR46105">
    <property type="entry name" value="AGAP004733-PA"/>
    <property type="match status" value="1"/>
</dbReference>
<evidence type="ECO:0000256" key="2">
    <source>
        <dbReference type="ARBA" id="ARBA00022723"/>
    </source>
</evidence>
<feature type="compositionally biased region" description="Polar residues" evidence="11">
    <location>
        <begin position="275"/>
        <end position="286"/>
    </location>
</feature>
<dbReference type="FunFam" id="3.30.160.60:FF:000358">
    <property type="entry name" value="zinc finger protein 24"/>
    <property type="match status" value="1"/>
</dbReference>
<keyword evidence="7" id="KW-0238">DNA-binding</keyword>
<reference evidence="13" key="1">
    <citation type="submission" date="2019-06" db="EMBL/GenBank/DDBJ databases">
        <authorList>
            <consortium name="Wellcome Sanger Institute Data Sharing"/>
        </authorList>
    </citation>
    <scope>NUCLEOTIDE SEQUENCE [LARGE SCALE GENOMIC DNA]</scope>
</reference>
<evidence type="ECO:0000256" key="1">
    <source>
        <dbReference type="ARBA" id="ARBA00004123"/>
    </source>
</evidence>
<dbReference type="AlphaFoldDB" id="A0A672GW64"/>
<dbReference type="GeneID" id="115395935"/>
<accession>A0A672GW64</accession>
<evidence type="ECO:0000256" key="8">
    <source>
        <dbReference type="ARBA" id="ARBA00023163"/>
    </source>
</evidence>
<evidence type="ECO:0000259" key="12">
    <source>
        <dbReference type="PROSITE" id="PS50157"/>
    </source>
</evidence>
<keyword evidence="6" id="KW-0805">Transcription regulation</keyword>
<keyword evidence="14" id="KW-1185">Reference proteome</keyword>
<evidence type="ECO:0000256" key="9">
    <source>
        <dbReference type="ARBA" id="ARBA00023242"/>
    </source>
</evidence>
<evidence type="ECO:0000256" key="11">
    <source>
        <dbReference type="SAM" id="MobiDB-lite"/>
    </source>
</evidence>
<feature type="domain" description="C2H2-type" evidence="12">
    <location>
        <begin position="456"/>
        <end position="478"/>
    </location>
</feature>
<dbReference type="InParanoid" id="A0A672GW64"/>
<comment type="subcellular location">
    <subcellularLocation>
        <location evidence="1">Nucleus</location>
    </subcellularLocation>
</comment>
<feature type="compositionally biased region" description="Basic and acidic residues" evidence="11">
    <location>
        <begin position="69"/>
        <end position="78"/>
    </location>
</feature>
<keyword evidence="4 10" id="KW-0863">Zinc-finger</keyword>
<dbReference type="GO" id="GO:0005634">
    <property type="term" value="C:nucleus"/>
    <property type="evidence" value="ECO:0007669"/>
    <property type="project" value="UniProtKB-SubCell"/>
</dbReference>
<keyword evidence="3" id="KW-0677">Repeat</keyword>
<dbReference type="FunFam" id="3.30.160.60:FF:000912">
    <property type="entry name" value="Zinc finger protein 660"/>
    <property type="match status" value="3"/>
</dbReference>
<dbReference type="SMART" id="SM00355">
    <property type="entry name" value="ZnF_C2H2"/>
    <property type="match status" value="5"/>
</dbReference>
<dbReference type="PROSITE" id="PS00028">
    <property type="entry name" value="ZINC_FINGER_C2H2_1"/>
    <property type="match status" value="5"/>
</dbReference>
<feature type="region of interest" description="Disordered" evidence="11">
    <location>
        <begin position="55"/>
        <end position="78"/>
    </location>
</feature>
<dbReference type="PROSITE" id="PS50157">
    <property type="entry name" value="ZINC_FINGER_C2H2_2"/>
    <property type="match status" value="5"/>
</dbReference>
<dbReference type="OMA" id="HRESEHE"/>
<evidence type="ECO:0000256" key="5">
    <source>
        <dbReference type="ARBA" id="ARBA00022833"/>
    </source>
</evidence>
<dbReference type="InterPro" id="IPR013087">
    <property type="entry name" value="Znf_C2H2_type"/>
</dbReference>
<evidence type="ECO:0000256" key="4">
    <source>
        <dbReference type="ARBA" id="ARBA00022771"/>
    </source>
</evidence>
<keyword evidence="8" id="KW-0804">Transcription</keyword>
<feature type="domain" description="C2H2-type" evidence="12">
    <location>
        <begin position="372"/>
        <end position="399"/>
    </location>
</feature>
<sequence length="483" mass="56623">MSSVQALREFINERLTAAAVEIFTVFEQTVVRYEEQIDQQIELLEISCKHQITFNRTESPQRQNQKTTSRLELEEHEAPHMKDASFTDGDLDSVRDLIIRRLTAAAVEIFSVFQQTVVRCKKEIDRQHRMLGNIWKPKFKLRGTEFPQHQDCREEQLFEQETNYCANQGEPEPPQIKEEQEEPGFLEFKEEQEEPELLQIKEEEEEPGLLQFKEEQDQSEPEIENHEEVGTSQEEEQLILKFESESLRIPSIEEKRYLSEPEEEPNTEPFLPHDSNIQQTDSESTTNVELKKILFRGERVEKFPVSETQAEFEVLLCDETYGENVRKKRKVRQKLGPDTNTAQIICEICGKSYAQQRNLFRHMKTHTGEKPYSCETCEKSFTEHSSLLRHMKTHTGEKPYPCEMCGKSFSQQNHMLIHMRIHTGEKPYRCVTCGKSFSQHNHMLGHMRIHTGERPYSCETCGRSFSDNSNLLRHVKAHKLTDR</sequence>
<protein>
    <submittedName>
        <fullName evidence="13">Zinc finger protein 75A-like</fullName>
    </submittedName>
</protein>
<name>A0A672GW64_SALFA</name>
<gene>
    <name evidence="13" type="primary">LOC115395935</name>
</gene>
<dbReference type="GO" id="GO:0000978">
    <property type="term" value="F:RNA polymerase II cis-regulatory region sequence-specific DNA binding"/>
    <property type="evidence" value="ECO:0007669"/>
    <property type="project" value="TreeGrafter"/>
</dbReference>
<evidence type="ECO:0000256" key="3">
    <source>
        <dbReference type="ARBA" id="ARBA00022737"/>
    </source>
</evidence>
<dbReference type="PANTHER" id="PTHR46105:SF5">
    <property type="entry name" value="ZINC FINGER AND BTB DOMAIN-CONTAINING PROTEIN 44 ISOFORM X1"/>
    <property type="match status" value="1"/>
</dbReference>
<evidence type="ECO:0000313" key="14">
    <source>
        <dbReference type="Proteomes" id="UP000472267"/>
    </source>
</evidence>
<feature type="region of interest" description="Disordered" evidence="11">
    <location>
        <begin position="204"/>
        <end position="235"/>
    </location>
</feature>
<dbReference type="FunFam" id="3.30.160.60:FF:001450">
    <property type="entry name" value="zinc finger protein 774"/>
    <property type="match status" value="1"/>
</dbReference>
<keyword evidence="2" id="KW-0479">Metal-binding</keyword>
<reference evidence="13" key="3">
    <citation type="submission" date="2025-09" db="UniProtKB">
        <authorList>
            <consortium name="Ensembl"/>
        </authorList>
    </citation>
    <scope>IDENTIFICATION</scope>
</reference>
<dbReference type="GO" id="GO:0008270">
    <property type="term" value="F:zinc ion binding"/>
    <property type="evidence" value="ECO:0007669"/>
    <property type="project" value="UniProtKB-KW"/>
</dbReference>
<reference evidence="13" key="2">
    <citation type="submission" date="2025-08" db="UniProtKB">
        <authorList>
            <consortium name="Ensembl"/>
        </authorList>
    </citation>
    <scope>IDENTIFICATION</scope>
</reference>
<evidence type="ECO:0000256" key="7">
    <source>
        <dbReference type="ARBA" id="ARBA00023125"/>
    </source>
</evidence>
<dbReference type="Pfam" id="PF00096">
    <property type="entry name" value="zf-C2H2"/>
    <property type="match status" value="5"/>
</dbReference>
<keyword evidence="9" id="KW-0539">Nucleus</keyword>
<dbReference type="OrthoDB" id="427030at2759"/>
<dbReference type="SUPFAM" id="SSF57667">
    <property type="entry name" value="beta-beta-alpha zinc fingers"/>
    <property type="match status" value="3"/>
</dbReference>
<dbReference type="Gene3D" id="3.30.160.60">
    <property type="entry name" value="Classic Zinc Finger"/>
    <property type="match status" value="5"/>
</dbReference>
<feature type="compositionally biased region" description="Polar residues" evidence="11">
    <location>
        <begin position="55"/>
        <end position="68"/>
    </location>
</feature>
<feature type="domain" description="C2H2-type" evidence="12">
    <location>
        <begin position="344"/>
        <end position="371"/>
    </location>
</feature>
<feature type="domain" description="C2H2-type" evidence="12">
    <location>
        <begin position="428"/>
        <end position="455"/>
    </location>
</feature>
<dbReference type="Proteomes" id="UP000472267">
    <property type="component" value="Chromosome 10"/>
</dbReference>
<dbReference type="Ensembl" id="ENSSFAT00005023416.1">
    <property type="protein sequence ID" value="ENSSFAP00005022482.1"/>
    <property type="gene ID" value="ENSSFAG00005011677.1"/>
</dbReference>
<organism evidence="13 14">
    <name type="scientific">Salarias fasciatus</name>
    <name type="common">Jewelled blenny</name>
    <name type="synonym">Blennius fasciatus</name>
    <dbReference type="NCBI Taxonomy" id="181472"/>
    <lineage>
        <taxon>Eukaryota</taxon>
        <taxon>Metazoa</taxon>
        <taxon>Chordata</taxon>
        <taxon>Craniata</taxon>
        <taxon>Vertebrata</taxon>
        <taxon>Euteleostomi</taxon>
        <taxon>Actinopterygii</taxon>
        <taxon>Neopterygii</taxon>
        <taxon>Teleostei</taxon>
        <taxon>Neoteleostei</taxon>
        <taxon>Acanthomorphata</taxon>
        <taxon>Ovalentaria</taxon>
        <taxon>Blenniimorphae</taxon>
        <taxon>Blenniiformes</taxon>
        <taxon>Blennioidei</taxon>
        <taxon>Blenniidae</taxon>
        <taxon>Salariinae</taxon>
        <taxon>Salarias</taxon>
    </lineage>
</organism>
<proteinExistence type="predicted"/>
<keyword evidence="5" id="KW-0862">Zinc</keyword>
<feature type="region of interest" description="Disordered" evidence="11">
    <location>
        <begin position="252"/>
        <end position="286"/>
    </location>
</feature>
<evidence type="ECO:0000256" key="10">
    <source>
        <dbReference type="PROSITE-ProRule" id="PRU00042"/>
    </source>
</evidence>
<dbReference type="InterPro" id="IPR050457">
    <property type="entry name" value="ZnFinger_BTB_dom_contain"/>
</dbReference>
<feature type="domain" description="C2H2-type" evidence="12">
    <location>
        <begin position="400"/>
        <end position="427"/>
    </location>
</feature>
<evidence type="ECO:0000256" key="6">
    <source>
        <dbReference type="ARBA" id="ARBA00023015"/>
    </source>
</evidence>
<dbReference type="GO" id="GO:0000981">
    <property type="term" value="F:DNA-binding transcription factor activity, RNA polymerase II-specific"/>
    <property type="evidence" value="ECO:0007669"/>
    <property type="project" value="TreeGrafter"/>
</dbReference>
<dbReference type="RefSeq" id="XP_029957489.1">
    <property type="nucleotide sequence ID" value="XM_030101629.1"/>
</dbReference>